<dbReference type="PANTHER" id="PTHR36923:SF3">
    <property type="entry name" value="FERREDOXIN"/>
    <property type="match status" value="1"/>
</dbReference>
<comment type="function">
    <text evidence="8">Ferredoxins are iron-sulfur proteins that transfer electrons in a wide variety of metabolic reactions.</text>
</comment>
<evidence type="ECO:0000313" key="11">
    <source>
        <dbReference type="Proteomes" id="UP000596130"/>
    </source>
</evidence>
<dbReference type="GO" id="GO:0051538">
    <property type="term" value="F:3 iron, 4 sulfur cluster binding"/>
    <property type="evidence" value="ECO:0007669"/>
    <property type="project" value="UniProtKB-KW"/>
</dbReference>
<feature type="domain" description="4Fe-4S ferredoxin-type" evidence="9">
    <location>
        <begin position="1"/>
        <end position="29"/>
    </location>
</feature>
<keyword evidence="7" id="KW-0003">3Fe-4S</keyword>
<keyword evidence="5 8" id="KW-0408">Iron</keyword>
<keyword evidence="3 8" id="KW-0479">Metal-binding</keyword>
<keyword evidence="4 8" id="KW-0249">Electron transport</keyword>
<evidence type="ECO:0000256" key="6">
    <source>
        <dbReference type="ARBA" id="ARBA00023014"/>
    </source>
</evidence>
<dbReference type="Proteomes" id="UP000596130">
    <property type="component" value="Chromosome"/>
</dbReference>
<dbReference type="GO" id="GO:0009055">
    <property type="term" value="F:electron transfer activity"/>
    <property type="evidence" value="ECO:0007669"/>
    <property type="project" value="UniProtKB-UniRule"/>
</dbReference>
<dbReference type="Pfam" id="PF13370">
    <property type="entry name" value="Fer4_13"/>
    <property type="match status" value="1"/>
</dbReference>
<dbReference type="Gene3D" id="3.30.70.20">
    <property type="match status" value="1"/>
</dbReference>
<dbReference type="PROSITE" id="PS51379">
    <property type="entry name" value="4FE4S_FER_2"/>
    <property type="match status" value="1"/>
</dbReference>
<dbReference type="InterPro" id="IPR001080">
    <property type="entry name" value="3Fe4S_ferredoxin"/>
</dbReference>
<evidence type="ECO:0000256" key="3">
    <source>
        <dbReference type="ARBA" id="ARBA00022723"/>
    </source>
</evidence>
<keyword evidence="2 8" id="KW-0813">Transport</keyword>
<accession>A0A7T4PNP6</accession>
<evidence type="ECO:0000256" key="2">
    <source>
        <dbReference type="ARBA" id="ARBA00022448"/>
    </source>
</evidence>
<evidence type="ECO:0000256" key="7">
    <source>
        <dbReference type="ARBA" id="ARBA00023291"/>
    </source>
</evidence>
<dbReference type="PANTHER" id="PTHR36923">
    <property type="entry name" value="FERREDOXIN"/>
    <property type="match status" value="1"/>
</dbReference>
<dbReference type="PRINTS" id="PR00352">
    <property type="entry name" value="3FE4SFRDOXIN"/>
</dbReference>
<organism evidence="10 11">
    <name type="scientific">Streptomyces alfalfae</name>
    <dbReference type="NCBI Taxonomy" id="1642299"/>
    <lineage>
        <taxon>Bacteria</taxon>
        <taxon>Bacillati</taxon>
        <taxon>Actinomycetota</taxon>
        <taxon>Actinomycetes</taxon>
        <taxon>Kitasatosporales</taxon>
        <taxon>Streptomycetaceae</taxon>
        <taxon>Streptomyces</taxon>
    </lineage>
</organism>
<proteinExistence type="predicted"/>
<reference evidence="10 11" key="1">
    <citation type="submission" date="2020-12" db="EMBL/GenBank/DDBJ databases">
        <title>Identification and biosynthesis of polyene macrolides produced by Streptomyces alfalfae Men-myco-93-63.</title>
        <authorList>
            <person name="Liu D."/>
            <person name="Li Y."/>
            <person name="Liu L."/>
            <person name="Han X."/>
            <person name="Shen F."/>
        </authorList>
    </citation>
    <scope>NUCLEOTIDE SEQUENCE [LARGE SCALE GENOMIC DNA]</scope>
    <source>
        <strain evidence="10 11">Men-myco-93-63</strain>
    </source>
</reference>
<evidence type="ECO:0000256" key="4">
    <source>
        <dbReference type="ARBA" id="ARBA00022982"/>
    </source>
</evidence>
<dbReference type="InterPro" id="IPR017896">
    <property type="entry name" value="4Fe4S_Fe-S-bd"/>
</dbReference>
<keyword evidence="6 8" id="KW-0411">Iron-sulfur</keyword>
<evidence type="ECO:0000259" key="9">
    <source>
        <dbReference type="PROSITE" id="PS51379"/>
    </source>
</evidence>
<evidence type="ECO:0000256" key="1">
    <source>
        <dbReference type="ARBA" id="ARBA00001927"/>
    </source>
</evidence>
<dbReference type="InterPro" id="IPR051269">
    <property type="entry name" value="Fe-S_cluster_ET"/>
</dbReference>
<dbReference type="RefSeq" id="WP_062769513.1">
    <property type="nucleotide sequence ID" value="NZ_CP065959.1"/>
</dbReference>
<sequence>MRIEVDVERCVGAGMCALTAPAVFTQDDEGFGAVLARQDASAASHPAVREAIRACPVGAVSLRAED</sequence>
<protein>
    <recommendedName>
        <fullName evidence="8">Ferredoxin</fullName>
    </recommendedName>
</protein>
<dbReference type="EMBL" id="CP065959">
    <property type="protein sequence ID" value="QQC93389.1"/>
    <property type="molecule type" value="Genomic_DNA"/>
</dbReference>
<gene>
    <name evidence="10" type="ORF">I8755_37495</name>
</gene>
<dbReference type="GO" id="GO:0005506">
    <property type="term" value="F:iron ion binding"/>
    <property type="evidence" value="ECO:0007669"/>
    <property type="project" value="UniProtKB-UniRule"/>
</dbReference>
<evidence type="ECO:0000313" key="10">
    <source>
        <dbReference type="EMBL" id="QQC93389.1"/>
    </source>
</evidence>
<evidence type="ECO:0000256" key="5">
    <source>
        <dbReference type="ARBA" id="ARBA00023004"/>
    </source>
</evidence>
<dbReference type="AlphaFoldDB" id="A0A7T4PNP6"/>
<name>A0A7T4PNP6_9ACTN</name>
<comment type="cofactor">
    <cofactor evidence="1">
        <name>[3Fe-4S] cluster</name>
        <dbReference type="ChEBI" id="CHEBI:21137"/>
    </cofactor>
</comment>
<dbReference type="SUPFAM" id="SSF54862">
    <property type="entry name" value="4Fe-4S ferredoxins"/>
    <property type="match status" value="1"/>
</dbReference>
<evidence type="ECO:0000256" key="8">
    <source>
        <dbReference type="RuleBase" id="RU368020"/>
    </source>
</evidence>